<dbReference type="Proteomes" id="UP000059680">
    <property type="component" value="Chromosome 12"/>
</dbReference>
<dbReference type="AlphaFoldDB" id="A0A0P0Y6U8"/>
<evidence type="ECO:0000313" key="3">
    <source>
        <dbReference type="Proteomes" id="UP000059680"/>
    </source>
</evidence>
<protein>
    <submittedName>
        <fullName evidence="2">Os12g0117533 protein</fullName>
    </submittedName>
</protein>
<name>A0A0P0Y6U8_ORYSJ</name>
<accession>A0A0P0Y6U8</accession>
<dbReference type="InParanoid" id="A0A0P0Y6U8"/>
<dbReference type="PaxDb" id="39947-A0A0P0Y6U8"/>
<proteinExistence type="predicted"/>
<evidence type="ECO:0000313" key="2">
    <source>
        <dbReference type="EMBL" id="BAT15621.1"/>
    </source>
</evidence>
<reference evidence="3" key="1">
    <citation type="journal article" date="2005" name="Nature">
        <title>The map-based sequence of the rice genome.</title>
        <authorList>
            <consortium name="International rice genome sequencing project (IRGSP)"/>
            <person name="Matsumoto T."/>
            <person name="Wu J."/>
            <person name="Kanamori H."/>
            <person name="Katayose Y."/>
            <person name="Fujisawa M."/>
            <person name="Namiki N."/>
            <person name="Mizuno H."/>
            <person name="Yamamoto K."/>
            <person name="Antonio B.A."/>
            <person name="Baba T."/>
            <person name="Sakata K."/>
            <person name="Nagamura Y."/>
            <person name="Aoki H."/>
            <person name="Arikawa K."/>
            <person name="Arita K."/>
            <person name="Bito T."/>
            <person name="Chiden Y."/>
            <person name="Fujitsuka N."/>
            <person name="Fukunaka R."/>
            <person name="Hamada M."/>
            <person name="Harada C."/>
            <person name="Hayashi A."/>
            <person name="Hijishita S."/>
            <person name="Honda M."/>
            <person name="Hosokawa S."/>
            <person name="Ichikawa Y."/>
            <person name="Idonuma A."/>
            <person name="Iijima M."/>
            <person name="Ikeda M."/>
            <person name="Ikeno M."/>
            <person name="Ito K."/>
            <person name="Ito S."/>
            <person name="Ito T."/>
            <person name="Ito Y."/>
            <person name="Ito Y."/>
            <person name="Iwabuchi A."/>
            <person name="Kamiya K."/>
            <person name="Karasawa W."/>
            <person name="Kurita K."/>
            <person name="Katagiri S."/>
            <person name="Kikuta A."/>
            <person name="Kobayashi H."/>
            <person name="Kobayashi N."/>
            <person name="Machita K."/>
            <person name="Maehara T."/>
            <person name="Masukawa M."/>
            <person name="Mizubayashi T."/>
            <person name="Mukai Y."/>
            <person name="Nagasaki H."/>
            <person name="Nagata Y."/>
            <person name="Naito S."/>
            <person name="Nakashima M."/>
            <person name="Nakama Y."/>
            <person name="Nakamichi Y."/>
            <person name="Nakamura M."/>
            <person name="Meguro A."/>
            <person name="Negishi M."/>
            <person name="Ohta I."/>
            <person name="Ohta T."/>
            <person name="Okamoto M."/>
            <person name="Ono N."/>
            <person name="Saji S."/>
            <person name="Sakaguchi M."/>
            <person name="Sakai K."/>
            <person name="Shibata M."/>
            <person name="Shimokawa T."/>
            <person name="Song J."/>
            <person name="Takazaki Y."/>
            <person name="Terasawa K."/>
            <person name="Tsugane M."/>
            <person name="Tsuji K."/>
            <person name="Ueda S."/>
            <person name="Waki K."/>
            <person name="Yamagata H."/>
            <person name="Yamamoto M."/>
            <person name="Yamamoto S."/>
            <person name="Yamane H."/>
            <person name="Yoshiki S."/>
            <person name="Yoshihara R."/>
            <person name="Yukawa K."/>
            <person name="Zhong H."/>
            <person name="Yano M."/>
            <person name="Yuan Q."/>
            <person name="Ouyang S."/>
            <person name="Liu J."/>
            <person name="Jones K.M."/>
            <person name="Gansberger K."/>
            <person name="Moffat K."/>
            <person name="Hill J."/>
            <person name="Bera J."/>
            <person name="Fadrosh D."/>
            <person name="Jin S."/>
            <person name="Johri S."/>
            <person name="Kim M."/>
            <person name="Overton L."/>
            <person name="Reardon M."/>
            <person name="Tsitrin T."/>
            <person name="Vuong H."/>
            <person name="Weaver B."/>
            <person name="Ciecko A."/>
            <person name="Tallon L."/>
            <person name="Jackson J."/>
            <person name="Pai G."/>
            <person name="Aken S.V."/>
            <person name="Utterback T."/>
            <person name="Reidmuller S."/>
            <person name="Feldblyum T."/>
            <person name="Hsiao J."/>
            <person name="Zismann V."/>
            <person name="Iobst S."/>
            <person name="de Vazeille A.R."/>
            <person name="Buell C.R."/>
            <person name="Ying K."/>
            <person name="Li Y."/>
            <person name="Lu T."/>
            <person name="Huang Y."/>
            <person name="Zhao Q."/>
            <person name="Feng Q."/>
            <person name="Zhang L."/>
            <person name="Zhu J."/>
            <person name="Weng Q."/>
            <person name="Mu J."/>
            <person name="Lu Y."/>
            <person name="Fan D."/>
            <person name="Liu Y."/>
            <person name="Guan J."/>
            <person name="Zhang Y."/>
            <person name="Yu S."/>
            <person name="Liu X."/>
            <person name="Zhang Y."/>
            <person name="Hong G."/>
            <person name="Han B."/>
            <person name="Choisne N."/>
            <person name="Demange N."/>
            <person name="Orjeda G."/>
            <person name="Samain S."/>
            <person name="Cattolico L."/>
            <person name="Pelletier E."/>
            <person name="Couloux A."/>
            <person name="Segurens B."/>
            <person name="Wincker P."/>
            <person name="D'Hont A."/>
            <person name="Scarpelli C."/>
            <person name="Weissenbach J."/>
            <person name="Salanoubat M."/>
            <person name="Quetier F."/>
            <person name="Yu Y."/>
            <person name="Kim H.R."/>
            <person name="Rambo T."/>
            <person name="Currie J."/>
            <person name="Collura K."/>
            <person name="Luo M."/>
            <person name="Yang T."/>
            <person name="Ammiraju J.S.S."/>
            <person name="Engler F."/>
            <person name="Soderlund C."/>
            <person name="Wing R.A."/>
            <person name="Palmer L.E."/>
            <person name="de la Bastide M."/>
            <person name="Spiegel L."/>
            <person name="Nascimento L."/>
            <person name="Zutavern T."/>
            <person name="O'Shaughnessy A."/>
            <person name="Dike S."/>
            <person name="Dedhia N."/>
            <person name="Preston R."/>
            <person name="Balija V."/>
            <person name="McCombie W.R."/>
            <person name="Chow T."/>
            <person name="Chen H."/>
            <person name="Chung M."/>
            <person name="Chen C."/>
            <person name="Shaw J."/>
            <person name="Wu H."/>
            <person name="Hsiao K."/>
            <person name="Chao Y."/>
            <person name="Chu M."/>
            <person name="Cheng C."/>
            <person name="Hour A."/>
            <person name="Lee P."/>
            <person name="Lin S."/>
            <person name="Lin Y."/>
            <person name="Liou J."/>
            <person name="Liu S."/>
            <person name="Hsing Y."/>
            <person name="Raghuvanshi S."/>
            <person name="Mohanty A."/>
            <person name="Bharti A.K."/>
            <person name="Gaur A."/>
            <person name="Gupta V."/>
            <person name="Kumar D."/>
            <person name="Ravi V."/>
            <person name="Vij S."/>
            <person name="Kapur A."/>
            <person name="Khurana P."/>
            <person name="Khurana P."/>
            <person name="Khurana J.P."/>
            <person name="Tyagi A.K."/>
            <person name="Gaikwad K."/>
            <person name="Singh A."/>
            <person name="Dalal V."/>
            <person name="Srivastava S."/>
            <person name="Dixit A."/>
            <person name="Pal A.K."/>
            <person name="Ghazi I.A."/>
            <person name="Yadav M."/>
            <person name="Pandit A."/>
            <person name="Bhargava A."/>
            <person name="Sureshbabu K."/>
            <person name="Batra K."/>
            <person name="Sharma T.R."/>
            <person name="Mohapatra T."/>
            <person name="Singh N.K."/>
            <person name="Messing J."/>
            <person name="Nelson A.B."/>
            <person name="Fuks G."/>
            <person name="Kavchok S."/>
            <person name="Keizer G."/>
            <person name="Linton E."/>
            <person name="Llaca V."/>
            <person name="Song R."/>
            <person name="Tanyolac B."/>
            <person name="Young S."/>
            <person name="Ho-Il K."/>
            <person name="Hahn J.H."/>
            <person name="Sangsakoo G."/>
            <person name="Vanavichit A."/>
            <person name="de Mattos Luiz.A.T."/>
            <person name="Zimmer P.D."/>
            <person name="Malone G."/>
            <person name="Dellagostin O."/>
            <person name="de Oliveira A.C."/>
            <person name="Bevan M."/>
            <person name="Bancroft I."/>
            <person name="Minx P."/>
            <person name="Cordum H."/>
            <person name="Wilson R."/>
            <person name="Cheng Z."/>
            <person name="Jin W."/>
            <person name="Jiang J."/>
            <person name="Leong S.A."/>
            <person name="Iwama H."/>
            <person name="Gojobori T."/>
            <person name="Itoh T."/>
            <person name="Niimura Y."/>
            <person name="Fujii Y."/>
            <person name="Habara T."/>
            <person name="Sakai H."/>
            <person name="Sato Y."/>
            <person name="Wilson G."/>
            <person name="Kumar K."/>
            <person name="McCouch S."/>
            <person name="Juretic N."/>
            <person name="Hoen D."/>
            <person name="Wright S."/>
            <person name="Bruskiewich R."/>
            <person name="Bureau T."/>
            <person name="Miyao A."/>
            <person name="Hirochika H."/>
            <person name="Nishikawa T."/>
            <person name="Kadowaki K."/>
            <person name="Sugiura M."/>
            <person name="Burr B."/>
            <person name="Sasaki T."/>
        </authorList>
    </citation>
    <scope>NUCLEOTIDE SEQUENCE [LARGE SCALE GENOMIC DNA]</scope>
    <source>
        <strain evidence="3">cv. Nipponbare</strain>
    </source>
</reference>
<reference evidence="2 3" key="2">
    <citation type="journal article" date="2013" name="Plant Cell Physiol.">
        <title>Rice Annotation Project Database (RAP-DB): an integrative and interactive database for rice genomics.</title>
        <authorList>
            <person name="Sakai H."/>
            <person name="Lee S.S."/>
            <person name="Tanaka T."/>
            <person name="Numa H."/>
            <person name="Kim J."/>
            <person name="Kawahara Y."/>
            <person name="Wakimoto H."/>
            <person name="Yang C.C."/>
            <person name="Iwamoto M."/>
            <person name="Abe T."/>
            <person name="Yamada Y."/>
            <person name="Muto A."/>
            <person name="Inokuchi H."/>
            <person name="Ikemura T."/>
            <person name="Matsumoto T."/>
            <person name="Sasaki T."/>
            <person name="Itoh T."/>
        </authorList>
    </citation>
    <scope>NUCLEOTIDE SEQUENCE [LARGE SCALE GENOMIC DNA]</scope>
    <source>
        <strain evidence="3">cv. Nipponbare</strain>
    </source>
</reference>
<keyword evidence="3" id="KW-1185">Reference proteome</keyword>
<gene>
    <name evidence="2" type="ordered locus">Os12g0117533</name>
    <name evidence="2" type="ORF">OSNPB_120117533</name>
</gene>
<dbReference type="EMBL" id="AP014968">
    <property type="protein sequence ID" value="BAT15621.1"/>
    <property type="molecule type" value="Genomic_DNA"/>
</dbReference>
<sequence>MRKREKNLKEREDVVGDPDEKIGGYVWRRDPGLIHRFGWKKKMISSDERVTTRTRIHQRLVHIPLAGPIHGSRSRSRGRCKRRDVPVGSGSLACIKSKAGTWQLRSSPSLVKLSKSRQIRFPAI</sequence>
<feature type="region of interest" description="Disordered" evidence="1">
    <location>
        <begin position="67"/>
        <end position="86"/>
    </location>
</feature>
<reference evidence="2 3" key="3">
    <citation type="journal article" date="2013" name="Rice">
        <title>Improvement of the Oryza sativa Nipponbare reference genome using next generation sequence and optical map data.</title>
        <authorList>
            <person name="Kawahara Y."/>
            <person name="de la Bastide M."/>
            <person name="Hamilton J.P."/>
            <person name="Kanamori H."/>
            <person name="McCombie W.R."/>
            <person name="Ouyang S."/>
            <person name="Schwartz D.C."/>
            <person name="Tanaka T."/>
            <person name="Wu J."/>
            <person name="Zhou S."/>
            <person name="Childs K.L."/>
            <person name="Davidson R.M."/>
            <person name="Lin H."/>
            <person name="Quesada-Ocampo L."/>
            <person name="Vaillancourt B."/>
            <person name="Sakai H."/>
            <person name="Lee S.S."/>
            <person name="Kim J."/>
            <person name="Numa H."/>
            <person name="Itoh T."/>
            <person name="Buell C.R."/>
            <person name="Matsumoto T."/>
        </authorList>
    </citation>
    <scope>NUCLEOTIDE SEQUENCE [LARGE SCALE GENOMIC DNA]</scope>
    <source>
        <strain evidence="3">cv. Nipponbare</strain>
    </source>
</reference>
<evidence type="ECO:0000256" key="1">
    <source>
        <dbReference type="SAM" id="MobiDB-lite"/>
    </source>
</evidence>
<feature type="compositionally biased region" description="Basic residues" evidence="1">
    <location>
        <begin position="72"/>
        <end position="82"/>
    </location>
</feature>
<organism evidence="2 3">
    <name type="scientific">Oryza sativa subsp. japonica</name>
    <name type="common">Rice</name>
    <dbReference type="NCBI Taxonomy" id="39947"/>
    <lineage>
        <taxon>Eukaryota</taxon>
        <taxon>Viridiplantae</taxon>
        <taxon>Streptophyta</taxon>
        <taxon>Embryophyta</taxon>
        <taxon>Tracheophyta</taxon>
        <taxon>Spermatophyta</taxon>
        <taxon>Magnoliopsida</taxon>
        <taxon>Liliopsida</taxon>
        <taxon>Poales</taxon>
        <taxon>Poaceae</taxon>
        <taxon>BOP clade</taxon>
        <taxon>Oryzoideae</taxon>
        <taxon>Oryzeae</taxon>
        <taxon>Oryzinae</taxon>
        <taxon>Oryza</taxon>
        <taxon>Oryza sativa</taxon>
    </lineage>
</organism>